<evidence type="ECO:0000256" key="8">
    <source>
        <dbReference type="ARBA" id="ARBA00039765"/>
    </source>
</evidence>
<dbReference type="InterPro" id="IPR029033">
    <property type="entry name" value="His_PPase_superfam"/>
</dbReference>
<comment type="catalytic activity">
    <reaction evidence="12">
        <text>O-phospho-L-threonyl-[protein] + H2O = L-threonyl-[protein] + phosphate</text>
        <dbReference type="Rhea" id="RHEA:47004"/>
        <dbReference type="Rhea" id="RHEA-COMP:11060"/>
        <dbReference type="Rhea" id="RHEA-COMP:11605"/>
        <dbReference type="ChEBI" id="CHEBI:15377"/>
        <dbReference type="ChEBI" id="CHEBI:30013"/>
        <dbReference type="ChEBI" id="CHEBI:43474"/>
        <dbReference type="ChEBI" id="CHEBI:61977"/>
        <dbReference type="EC" id="3.1.3.16"/>
    </reaction>
</comment>
<evidence type="ECO:0000256" key="6">
    <source>
        <dbReference type="ARBA" id="ARBA00037234"/>
    </source>
</evidence>
<evidence type="ECO:0000256" key="5">
    <source>
        <dbReference type="ARBA" id="ARBA00022801"/>
    </source>
</evidence>
<organism evidence="13">
    <name type="scientific">Lygus hesperus</name>
    <name type="common">Western plant bug</name>
    <dbReference type="NCBI Taxonomy" id="30085"/>
    <lineage>
        <taxon>Eukaryota</taxon>
        <taxon>Metazoa</taxon>
        <taxon>Ecdysozoa</taxon>
        <taxon>Arthropoda</taxon>
        <taxon>Hexapoda</taxon>
        <taxon>Insecta</taxon>
        <taxon>Pterygota</taxon>
        <taxon>Neoptera</taxon>
        <taxon>Paraneoptera</taxon>
        <taxon>Hemiptera</taxon>
        <taxon>Heteroptera</taxon>
        <taxon>Panheteroptera</taxon>
        <taxon>Cimicomorpha</taxon>
        <taxon>Miridae</taxon>
        <taxon>Mirini</taxon>
        <taxon>Lygus</taxon>
    </lineage>
</organism>
<reference evidence="13" key="2">
    <citation type="submission" date="2014-07" db="EMBL/GenBank/DDBJ databases">
        <authorList>
            <person name="Hull J."/>
        </authorList>
    </citation>
    <scope>NUCLEOTIDE SEQUENCE</scope>
</reference>
<evidence type="ECO:0000313" key="14">
    <source>
        <dbReference type="EMBL" id="JAG49790.1"/>
    </source>
</evidence>
<dbReference type="InterPro" id="IPR013078">
    <property type="entry name" value="His_Pase_superF_clade-1"/>
</dbReference>
<protein>
    <recommendedName>
        <fullName evidence="8">Serine/threonine-protein phosphatase PGAM5, mitochondrial</fullName>
        <ecNumber evidence="3">3.1.3.16</ecNumber>
    </recommendedName>
    <alternativeName>
        <fullName evidence="10">Phosphoglycerate mutase family member 5 homolog</fullName>
    </alternativeName>
    <alternativeName>
        <fullName evidence="9">Serine/threonine-protein phosphatase Pgam5, mitochondrial</fullName>
    </alternativeName>
</protein>
<sequence>MRFRFKTILEISAGLSAGITAGVLAYNRINNEVKALEKPTFPSKLPCTGLECPVTRWDPNWDLRNCESSSNDLKMERNIILIRHGQYENHAQTEEKMVLTELGKQQSMAVAKRLKTLNLPYRSIQTSRMIRAAETAKIIQNELGKIELGFTNNLKEGIPSHCIPPVPGWDYEDGILYTDSQRCEYSFRQLFHRLTKPKGPTFEIVVCHANLIRFFLCRALQFPPEAWIRFSIPNCSMTWITIHGNGTVSARCVGEHTFIPAHMLTF</sequence>
<proteinExistence type="inferred from homology"/>
<dbReference type="AlphaFoldDB" id="A0A0A9X3C0"/>
<dbReference type="InterPro" id="IPR051021">
    <property type="entry name" value="Mito_Ser/Thr_phosphatase"/>
</dbReference>
<comment type="function">
    <text evidence="6">Displays phosphatase activity for serine/threonine residues, and dephosphorylates and activates Pk92B kinase. Has apparently no phosphoglycerate mutase activity.</text>
</comment>
<evidence type="ECO:0000256" key="3">
    <source>
        <dbReference type="ARBA" id="ARBA00013081"/>
    </source>
</evidence>
<comment type="subunit">
    <text evidence="7">Interacts with Pk92B/ASK1.</text>
</comment>
<dbReference type="SMART" id="SM00855">
    <property type="entry name" value="PGAM"/>
    <property type="match status" value="1"/>
</dbReference>
<dbReference type="CDD" id="cd07067">
    <property type="entry name" value="HP_PGM_like"/>
    <property type="match status" value="1"/>
</dbReference>
<evidence type="ECO:0000256" key="11">
    <source>
        <dbReference type="ARBA" id="ARBA00047761"/>
    </source>
</evidence>
<keyword evidence="4" id="KW-0472">Membrane</keyword>
<dbReference type="EC" id="3.1.3.16" evidence="3"/>
<reference evidence="14" key="3">
    <citation type="submission" date="2014-09" db="EMBL/GenBank/DDBJ databases">
        <authorList>
            <person name="Magalhaes I.L.F."/>
            <person name="Oliveira U."/>
            <person name="Santos F.R."/>
            <person name="Vidigal T.H.D.A."/>
            <person name="Brescovit A.D."/>
            <person name="Santos A.J."/>
        </authorList>
    </citation>
    <scope>NUCLEOTIDE SEQUENCE</scope>
</reference>
<evidence type="ECO:0000256" key="1">
    <source>
        <dbReference type="ARBA" id="ARBA00004294"/>
    </source>
</evidence>
<comment type="catalytic activity">
    <reaction evidence="11">
        <text>O-phospho-L-seryl-[protein] + H2O = L-seryl-[protein] + phosphate</text>
        <dbReference type="Rhea" id="RHEA:20629"/>
        <dbReference type="Rhea" id="RHEA-COMP:9863"/>
        <dbReference type="Rhea" id="RHEA-COMP:11604"/>
        <dbReference type="ChEBI" id="CHEBI:15377"/>
        <dbReference type="ChEBI" id="CHEBI:29999"/>
        <dbReference type="ChEBI" id="CHEBI:43474"/>
        <dbReference type="ChEBI" id="CHEBI:83421"/>
        <dbReference type="EC" id="3.1.3.16"/>
    </reaction>
</comment>
<evidence type="ECO:0000256" key="4">
    <source>
        <dbReference type="ARBA" id="ARBA00022787"/>
    </source>
</evidence>
<dbReference type="PANTHER" id="PTHR20935:SF0">
    <property type="entry name" value="SERINE_THREONINE-PROTEIN PHOSPHATASE PGAM5, MITOCHONDRIAL"/>
    <property type="match status" value="1"/>
</dbReference>
<comment type="subcellular location">
    <subcellularLocation>
        <location evidence="1">Mitochondrion outer membrane</location>
    </subcellularLocation>
</comment>
<evidence type="ECO:0000256" key="2">
    <source>
        <dbReference type="ARBA" id="ARBA00006717"/>
    </source>
</evidence>
<keyword evidence="5" id="KW-0378">Hydrolase</keyword>
<evidence type="ECO:0000313" key="13">
    <source>
        <dbReference type="EMBL" id="JAG13288.1"/>
    </source>
</evidence>
<dbReference type="GO" id="GO:0005741">
    <property type="term" value="C:mitochondrial outer membrane"/>
    <property type="evidence" value="ECO:0007669"/>
    <property type="project" value="UniProtKB-SubCell"/>
</dbReference>
<dbReference type="EMBL" id="GBHO01030316">
    <property type="protein sequence ID" value="JAG13288.1"/>
    <property type="molecule type" value="Transcribed_RNA"/>
</dbReference>
<dbReference type="EMBL" id="GBRD01016036">
    <property type="protein sequence ID" value="JAG49790.1"/>
    <property type="molecule type" value="Transcribed_RNA"/>
</dbReference>
<dbReference type="GO" id="GO:0004722">
    <property type="term" value="F:protein serine/threonine phosphatase activity"/>
    <property type="evidence" value="ECO:0007669"/>
    <property type="project" value="UniProtKB-EC"/>
</dbReference>
<dbReference type="Gene3D" id="3.40.50.1240">
    <property type="entry name" value="Phosphoglycerate mutase-like"/>
    <property type="match status" value="1"/>
</dbReference>
<dbReference type="Pfam" id="PF00300">
    <property type="entry name" value="His_Phos_1"/>
    <property type="match status" value="2"/>
</dbReference>
<comment type="similarity">
    <text evidence="2">Belongs to the phosphoglycerate mutase family. BPG-dependent PGAM subfamily.</text>
</comment>
<dbReference type="GO" id="GO:0090141">
    <property type="term" value="P:positive regulation of mitochondrial fission"/>
    <property type="evidence" value="ECO:0007669"/>
    <property type="project" value="TreeGrafter"/>
</dbReference>
<reference evidence="13" key="1">
    <citation type="journal article" date="2014" name="PLoS ONE">
        <title>Transcriptome-Based Identification of ABC Transporters in the Western Tarnished Plant Bug Lygus hesperus.</title>
        <authorList>
            <person name="Hull J.J."/>
            <person name="Chaney K."/>
            <person name="Geib S.M."/>
            <person name="Fabrick J.A."/>
            <person name="Brent C.S."/>
            <person name="Walsh D."/>
            <person name="Lavine L.C."/>
        </authorList>
    </citation>
    <scope>NUCLEOTIDE SEQUENCE</scope>
</reference>
<keyword evidence="4" id="KW-0496">Mitochondrion</keyword>
<keyword evidence="4" id="KW-1000">Mitochondrion outer membrane</keyword>
<evidence type="ECO:0000256" key="9">
    <source>
        <dbReference type="ARBA" id="ARBA00040722"/>
    </source>
</evidence>
<dbReference type="SUPFAM" id="SSF53254">
    <property type="entry name" value="Phosphoglycerate mutase-like"/>
    <property type="match status" value="1"/>
</dbReference>
<dbReference type="PANTHER" id="PTHR20935">
    <property type="entry name" value="PHOSPHOGLYCERATE MUTASE-RELATED"/>
    <property type="match status" value="1"/>
</dbReference>
<evidence type="ECO:0000256" key="12">
    <source>
        <dbReference type="ARBA" id="ARBA00048336"/>
    </source>
</evidence>
<evidence type="ECO:0000256" key="10">
    <source>
        <dbReference type="ARBA" id="ARBA00042520"/>
    </source>
</evidence>
<name>A0A0A9X3C0_LYGHE</name>
<evidence type="ECO:0000256" key="7">
    <source>
        <dbReference type="ARBA" id="ARBA00038605"/>
    </source>
</evidence>
<gene>
    <name evidence="13" type="primary">pgam5_1</name>
    <name evidence="13" type="ORF">CM83_100294</name>
</gene>
<accession>A0A0A9X3C0</accession>